<dbReference type="PANTHER" id="PTHR30573">
    <property type="entry name" value="QUINOLINATE SYNTHETASE A"/>
    <property type="match status" value="1"/>
</dbReference>
<dbReference type="Pfam" id="PF02445">
    <property type="entry name" value="NadA"/>
    <property type="match status" value="1"/>
</dbReference>
<keyword evidence="5" id="KW-0662">Pyridine nucleotide biosynthesis</keyword>
<dbReference type="GO" id="GO:0046872">
    <property type="term" value="F:metal ion binding"/>
    <property type="evidence" value="ECO:0007669"/>
    <property type="project" value="UniProtKB-KW"/>
</dbReference>
<evidence type="ECO:0000256" key="2">
    <source>
        <dbReference type="ARBA" id="ARBA00005065"/>
    </source>
</evidence>
<dbReference type="InterPro" id="IPR003473">
    <property type="entry name" value="NadA"/>
</dbReference>
<dbReference type="KEGG" id="ipc:IPA_08225"/>
<dbReference type="Gene3D" id="3.40.50.10800">
    <property type="entry name" value="NadA-like"/>
    <property type="match status" value="3"/>
</dbReference>
<reference evidence="11" key="1">
    <citation type="submission" date="2013-11" db="EMBL/GenBank/DDBJ databases">
        <title>Comparative genomics of Ignicoccus.</title>
        <authorList>
            <person name="Podar M."/>
        </authorList>
    </citation>
    <scope>NUCLEOTIDE SEQUENCE</scope>
    <source>
        <strain evidence="11">DSM 13166</strain>
    </source>
</reference>
<evidence type="ECO:0000256" key="4">
    <source>
        <dbReference type="ARBA" id="ARBA00022485"/>
    </source>
</evidence>
<keyword evidence="7" id="KW-0479">Metal-binding</keyword>
<organism evidence="11 12">
    <name type="scientific">Ignicoccus pacificus DSM 13166</name>
    <dbReference type="NCBI Taxonomy" id="940294"/>
    <lineage>
        <taxon>Archaea</taxon>
        <taxon>Thermoproteota</taxon>
        <taxon>Thermoprotei</taxon>
        <taxon>Desulfurococcales</taxon>
        <taxon>Desulfurococcaceae</taxon>
        <taxon>Ignicoccus</taxon>
    </lineage>
</organism>
<accession>A0A977PKA2</accession>
<keyword evidence="9" id="KW-0411">Iron-sulfur</keyword>
<evidence type="ECO:0000256" key="5">
    <source>
        <dbReference type="ARBA" id="ARBA00022642"/>
    </source>
</evidence>
<keyword evidence="8" id="KW-0408">Iron</keyword>
<evidence type="ECO:0000256" key="3">
    <source>
        <dbReference type="ARBA" id="ARBA00012669"/>
    </source>
</evidence>
<evidence type="ECO:0000256" key="7">
    <source>
        <dbReference type="ARBA" id="ARBA00022723"/>
    </source>
</evidence>
<evidence type="ECO:0000313" key="11">
    <source>
        <dbReference type="EMBL" id="UXD21797.1"/>
    </source>
</evidence>
<dbReference type="GO" id="GO:0034628">
    <property type="term" value="P:'de novo' NAD+ biosynthetic process from L-aspartate"/>
    <property type="evidence" value="ECO:0007669"/>
    <property type="project" value="TreeGrafter"/>
</dbReference>
<evidence type="ECO:0000313" key="12">
    <source>
        <dbReference type="Proteomes" id="UP001063698"/>
    </source>
</evidence>
<keyword evidence="6" id="KW-0808">Transferase</keyword>
<keyword evidence="4" id="KW-0004">4Fe-4S</keyword>
<dbReference type="InterPro" id="IPR036094">
    <property type="entry name" value="NadA_sf"/>
</dbReference>
<sequence>MEELVKKIEELKRTRNAFILAHNYQLPEVQDVADFVGDSLEMARVATQVDADVIVVAGVRFMAEVAKVLNPDRIVLHPEPASGCPLADHMTPEIIKRFREMYPHAPLVTYVNSTIEAKALSDIIVTSASALKVVSKLDDEIILFGPDKNLAWYVATRTGKTLLAVPPWGHCPIHEYLVSPYYLRKAKEKHPGCKLFVHPESPPESQMMADFVGSTSQMLKAIGEIEASCYILGTEEGLAYRAKKMYPDKDIFPPDSRTVCIDMKKITLDKIARSLETLKPQVKLRKELMEAAREAIERGLELAK</sequence>
<evidence type="ECO:0000256" key="9">
    <source>
        <dbReference type="ARBA" id="ARBA00023014"/>
    </source>
</evidence>
<evidence type="ECO:0000256" key="8">
    <source>
        <dbReference type="ARBA" id="ARBA00023004"/>
    </source>
</evidence>
<dbReference type="GO" id="GO:0051539">
    <property type="term" value="F:4 iron, 4 sulfur cluster binding"/>
    <property type="evidence" value="ECO:0007669"/>
    <property type="project" value="UniProtKB-KW"/>
</dbReference>
<dbReference type="AlphaFoldDB" id="A0A977PKA2"/>
<dbReference type="NCBIfam" id="NF006878">
    <property type="entry name" value="PRK09375.1-2"/>
    <property type="match status" value="1"/>
</dbReference>
<dbReference type="GO" id="GO:0008987">
    <property type="term" value="F:quinolinate synthetase A activity"/>
    <property type="evidence" value="ECO:0007669"/>
    <property type="project" value="UniProtKB-UniRule"/>
</dbReference>
<dbReference type="NCBIfam" id="TIGR00550">
    <property type="entry name" value="nadA"/>
    <property type="match status" value="1"/>
</dbReference>
<dbReference type="SUPFAM" id="SSF142754">
    <property type="entry name" value="NadA-like"/>
    <property type="match status" value="1"/>
</dbReference>
<evidence type="ECO:0000256" key="6">
    <source>
        <dbReference type="ARBA" id="ARBA00022679"/>
    </source>
</evidence>
<gene>
    <name evidence="11" type="ORF">IPA_08225</name>
</gene>
<evidence type="ECO:0000256" key="10">
    <source>
        <dbReference type="NCBIfam" id="TIGR00550"/>
    </source>
</evidence>
<dbReference type="EMBL" id="CP006868">
    <property type="protein sequence ID" value="UXD21797.1"/>
    <property type="molecule type" value="Genomic_DNA"/>
</dbReference>
<proteinExistence type="predicted"/>
<dbReference type="EC" id="2.5.1.72" evidence="3 10"/>
<keyword evidence="12" id="KW-1185">Reference proteome</keyword>
<comment type="cofactor">
    <cofactor evidence="1">
        <name>[4Fe-4S] cluster</name>
        <dbReference type="ChEBI" id="CHEBI:49883"/>
    </cofactor>
</comment>
<comment type="pathway">
    <text evidence="2">Cofactor biosynthesis; NAD(+) biosynthesis; quinolinate from iminoaspartate: step 1/1.</text>
</comment>
<evidence type="ECO:0000256" key="1">
    <source>
        <dbReference type="ARBA" id="ARBA00001966"/>
    </source>
</evidence>
<name>A0A977PKA2_9CREN</name>
<dbReference type="Proteomes" id="UP001063698">
    <property type="component" value="Chromosome"/>
</dbReference>
<dbReference type="PANTHER" id="PTHR30573:SF0">
    <property type="entry name" value="QUINOLINATE SYNTHASE, CHLOROPLASTIC"/>
    <property type="match status" value="1"/>
</dbReference>
<protein>
    <recommendedName>
        <fullName evidence="3 10">Quinolinate synthase</fullName>
        <ecNumber evidence="3 10">2.5.1.72</ecNumber>
    </recommendedName>
</protein>